<dbReference type="SUPFAM" id="SSF81901">
    <property type="entry name" value="HCP-like"/>
    <property type="match status" value="1"/>
</dbReference>
<dbReference type="InterPro" id="IPR011990">
    <property type="entry name" value="TPR-like_helical_dom_sf"/>
</dbReference>
<dbReference type="InterPro" id="IPR006597">
    <property type="entry name" value="Sel1-like"/>
</dbReference>
<name>A0AAV7WN48_PLEWA</name>
<evidence type="ECO:0000256" key="3">
    <source>
        <dbReference type="ARBA" id="ARBA00022737"/>
    </source>
</evidence>
<dbReference type="PANTHER" id="PTHR44554:SF1">
    <property type="entry name" value="LRP2-BINDING PROTEIN"/>
    <property type="match status" value="1"/>
</dbReference>
<protein>
    <recommendedName>
        <fullName evidence="6">LRP2-binding protein</fullName>
    </recommendedName>
</protein>
<evidence type="ECO:0000256" key="5">
    <source>
        <dbReference type="ARBA" id="ARBA00037614"/>
    </source>
</evidence>
<dbReference type="GO" id="GO:0005737">
    <property type="term" value="C:cytoplasm"/>
    <property type="evidence" value="ECO:0007669"/>
    <property type="project" value="UniProtKB-SubCell"/>
</dbReference>
<dbReference type="Proteomes" id="UP001066276">
    <property type="component" value="Chromosome 1_1"/>
</dbReference>
<evidence type="ECO:0000256" key="1">
    <source>
        <dbReference type="ARBA" id="ARBA00004496"/>
    </source>
</evidence>
<dbReference type="Gene3D" id="1.25.40.10">
    <property type="entry name" value="Tetratricopeptide repeat domain"/>
    <property type="match status" value="1"/>
</dbReference>
<evidence type="ECO:0000313" key="7">
    <source>
        <dbReference type="EMBL" id="KAJ1215508.1"/>
    </source>
</evidence>
<sequence length="366" mass="41055">MKKLNSEPLPCKVDSDIAPILHTVSQVCGCFAEKKLDTHEQQQDDGGEDSKLLVPPAAEPTHDDLVKRAEQFLKERIQQGDQQAPFLLGQLYFEEGWYEDALLQFEKNKNDFQALYQAGVMYYDGLGIAENPAKGIEYMKTIVNSDSPRARHLRFAAAYNLGRAYFEGYGAAHSDKEAERWWTVAADDGNPRASVKAQCALGMLYSRPTTKNLRKAFFWHSEACGNGNLESQAALGVMYLHGQGIKKDLTSAIECLKEAAERGNVYAQGYLVKFYYSKKMYRKAAELAKLIADFDNIEMLAKMTDCLPLYTAKGVAIATFYLARCLQLGLGVREDRIAARKYYSKAYHLDADVAADLHFEVIYGTI</sequence>
<evidence type="ECO:0000256" key="2">
    <source>
        <dbReference type="ARBA" id="ARBA00022490"/>
    </source>
</evidence>
<reference evidence="7" key="1">
    <citation type="journal article" date="2022" name="bioRxiv">
        <title>Sequencing and chromosome-scale assembly of the giantPleurodeles waltlgenome.</title>
        <authorList>
            <person name="Brown T."/>
            <person name="Elewa A."/>
            <person name="Iarovenko S."/>
            <person name="Subramanian E."/>
            <person name="Araus A.J."/>
            <person name="Petzold A."/>
            <person name="Susuki M."/>
            <person name="Suzuki K.-i.T."/>
            <person name="Hayashi T."/>
            <person name="Toyoda A."/>
            <person name="Oliveira C."/>
            <person name="Osipova E."/>
            <person name="Leigh N.D."/>
            <person name="Simon A."/>
            <person name="Yun M.H."/>
        </authorList>
    </citation>
    <scope>NUCLEOTIDE SEQUENCE</scope>
    <source>
        <strain evidence="7">20211129_DDA</strain>
        <tissue evidence="7">Liver</tissue>
    </source>
</reference>
<dbReference type="SMART" id="SM00671">
    <property type="entry name" value="SEL1"/>
    <property type="match status" value="5"/>
</dbReference>
<accession>A0AAV7WN48</accession>
<keyword evidence="4" id="KW-0802">TPR repeat</keyword>
<dbReference type="InterPro" id="IPR052323">
    <property type="entry name" value="LRP2-binding"/>
</dbReference>
<comment type="function">
    <text evidence="5">May act as an adapter that regulates LRP2 function.</text>
</comment>
<evidence type="ECO:0000313" key="8">
    <source>
        <dbReference type="Proteomes" id="UP001066276"/>
    </source>
</evidence>
<keyword evidence="2" id="KW-0963">Cytoplasm</keyword>
<gene>
    <name evidence="7" type="ORF">NDU88_003116</name>
</gene>
<dbReference type="PANTHER" id="PTHR44554">
    <property type="entry name" value="LRP2-BINDING PROTEIN"/>
    <property type="match status" value="1"/>
</dbReference>
<comment type="caution">
    <text evidence="7">The sequence shown here is derived from an EMBL/GenBank/DDBJ whole genome shotgun (WGS) entry which is preliminary data.</text>
</comment>
<evidence type="ECO:0000256" key="4">
    <source>
        <dbReference type="ARBA" id="ARBA00022803"/>
    </source>
</evidence>
<dbReference type="AlphaFoldDB" id="A0AAV7WN48"/>
<organism evidence="7 8">
    <name type="scientific">Pleurodeles waltl</name>
    <name type="common">Iberian ribbed newt</name>
    <dbReference type="NCBI Taxonomy" id="8319"/>
    <lineage>
        <taxon>Eukaryota</taxon>
        <taxon>Metazoa</taxon>
        <taxon>Chordata</taxon>
        <taxon>Craniata</taxon>
        <taxon>Vertebrata</taxon>
        <taxon>Euteleostomi</taxon>
        <taxon>Amphibia</taxon>
        <taxon>Batrachia</taxon>
        <taxon>Caudata</taxon>
        <taxon>Salamandroidea</taxon>
        <taxon>Salamandridae</taxon>
        <taxon>Pleurodelinae</taxon>
        <taxon>Pleurodeles</taxon>
    </lineage>
</organism>
<dbReference type="EMBL" id="JANPWB010000001">
    <property type="protein sequence ID" value="KAJ1215508.1"/>
    <property type="molecule type" value="Genomic_DNA"/>
</dbReference>
<keyword evidence="3" id="KW-0677">Repeat</keyword>
<comment type="subcellular location">
    <subcellularLocation>
        <location evidence="1">Cytoplasm</location>
    </subcellularLocation>
</comment>
<evidence type="ECO:0000256" key="6">
    <source>
        <dbReference type="ARBA" id="ARBA00039954"/>
    </source>
</evidence>
<keyword evidence="8" id="KW-1185">Reference proteome</keyword>
<proteinExistence type="predicted"/>
<dbReference type="Pfam" id="PF08238">
    <property type="entry name" value="Sel1"/>
    <property type="match status" value="5"/>
</dbReference>